<keyword evidence="3" id="KW-0687">Ribonucleoprotein</keyword>
<dbReference type="InterPro" id="IPR020070">
    <property type="entry name" value="Ribosomal_bL9_N"/>
</dbReference>
<evidence type="ECO:0000256" key="2">
    <source>
        <dbReference type="ARBA" id="ARBA00022980"/>
    </source>
</evidence>
<organism evidence="6 7">
    <name type="scientific">Candidozyma haemuli</name>
    <dbReference type="NCBI Taxonomy" id="45357"/>
    <lineage>
        <taxon>Eukaryota</taxon>
        <taxon>Fungi</taxon>
        <taxon>Dikarya</taxon>
        <taxon>Ascomycota</taxon>
        <taxon>Saccharomycotina</taxon>
        <taxon>Pichiomycetes</taxon>
        <taxon>Metschnikowiaceae</taxon>
        <taxon>Candidozyma</taxon>
    </lineage>
</organism>
<dbReference type="Pfam" id="PF01281">
    <property type="entry name" value="Ribosomal_L9_N"/>
    <property type="match status" value="1"/>
</dbReference>
<dbReference type="GO" id="GO:1990904">
    <property type="term" value="C:ribonucleoprotein complex"/>
    <property type="evidence" value="ECO:0007669"/>
    <property type="project" value="UniProtKB-KW"/>
</dbReference>
<evidence type="ECO:0000256" key="3">
    <source>
        <dbReference type="ARBA" id="ARBA00023274"/>
    </source>
</evidence>
<dbReference type="SUPFAM" id="SSF55658">
    <property type="entry name" value="L9 N-domain-like"/>
    <property type="match status" value="1"/>
</dbReference>
<feature type="domain" description="Ribosomal protein L9" evidence="5">
    <location>
        <begin position="27"/>
        <end position="67"/>
    </location>
</feature>
<feature type="region of interest" description="Disordered" evidence="4">
    <location>
        <begin position="116"/>
        <end position="135"/>
    </location>
</feature>
<dbReference type="Proteomes" id="UP000244309">
    <property type="component" value="Unassembled WGS sequence"/>
</dbReference>
<evidence type="ECO:0000313" key="7">
    <source>
        <dbReference type="Proteomes" id="UP000244309"/>
    </source>
</evidence>
<dbReference type="EMBL" id="PKFO01000003">
    <property type="protein sequence ID" value="PVH20373.1"/>
    <property type="molecule type" value="Genomic_DNA"/>
</dbReference>
<feature type="region of interest" description="Disordered" evidence="4">
    <location>
        <begin position="74"/>
        <end position="101"/>
    </location>
</feature>
<keyword evidence="2" id="KW-0689">Ribosomal protein</keyword>
<feature type="compositionally biased region" description="Low complexity" evidence="4">
    <location>
        <begin position="77"/>
        <end position="86"/>
    </location>
</feature>
<dbReference type="GO" id="GO:0005840">
    <property type="term" value="C:ribosome"/>
    <property type="evidence" value="ECO:0007669"/>
    <property type="project" value="UniProtKB-KW"/>
</dbReference>
<dbReference type="AlphaFoldDB" id="A0A2V1ASV2"/>
<comment type="caution">
    <text evidence="6">The sequence shown here is derived from an EMBL/GenBank/DDBJ whole genome shotgun (WGS) entry which is preliminary data.</text>
</comment>
<dbReference type="STRING" id="45357.A0A2V1ASV2"/>
<reference evidence="6 7" key="1">
    <citation type="submission" date="2017-12" db="EMBL/GenBank/DDBJ databases">
        <title>Genome Sequence of a Multidrug-Resistant Candida haemulonii Isolate from a Patient with Chronic Leg Ulcers in Israel.</title>
        <authorList>
            <person name="Chow N.A."/>
            <person name="Gade L."/>
            <person name="Batra D."/>
            <person name="Rowe L.A."/>
            <person name="Ben-Ami R."/>
            <person name="Loparev V.N."/>
            <person name="Litvintseva A.P."/>
        </authorList>
    </citation>
    <scope>NUCLEOTIDE SEQUENCE [LARGE SCALE GENOMIC DNA]</scope>
    <source>
        <strain evidence="6 7">B11899</strain>
    </source>
</reference>
<dbReference type="VEuPathDB" id="FungiDB:CXQ85_002160"/>
<evidence type="ECO:0000256" key="1">
    <source>
        <dbReference type="ARBA" id="ARBA00010605"/>
    </source>
</evidence>
<comment type="similarity">
    <text evidence="1">Belongs to the bacterial ribosomal protein bL9 family.</text>
</comment>
<dbReference type="GeneID" id="37007491"/>
<evidence type="ECO:0000313" key="6">
    <source>
        <dbReference type="EMBL" id="PVH20373.1"/>
    </source>
</evidence>
<proteinExistence type="inferred from homology"/>
<evidence type="ECO:0000259" key="5">
    <source>
        <dbReference type="Pfam" id="PF01281"/>
    </source>
</evidence>
<gene>
    <name evidence="6" type="ORF">CXQ85_002160</name>
</gene>
<dbReference type="InterPro" id="IPR036935">
    <property type="entry name" value="Ribosomal_bL9_N_sf"/>
</dbReference>
<evidence type="ECO:0000256" key="4">
    <source>
        <dbReference type="SAM" id="MobiDB-lite"/>
    </source>
</evidence>
<name>A0A2V1ASV2_9ASCO</name>
<dbReference type="OrthoDB" id="5555409at2759"/>
<keyword evidence="7" id="KW-1185">Reference proteome</keyword>
<sequence>MSLPTRQVCIAKQFTRSLTKANSKKLPVQLLQDYPPHGVKGQIIEVAPAFMRNVLHVDNKACYITKEHGPRIPVFTPPKVTTPAPAKTKKAPAPKSGKVDATPALSLDELSSLFSNMKSGSKSRRGSPQAAAKATPDSLPESLLYSFDDIPKPATLAALSTFLSEATKVEFLEDGLGIEDSEGAILSEVSKPGRYTCDIKVADGKPIKRKLVLY</sequence>
<dbReference type="RefSeq" id="XP_025341313.1">
    <property type="nucleotide sequence ID" value="XM_025485848.1"/>
</dbReference>
<protein>
    <recommendedName>
        <fullName evidence="5">Ribosomal protein L9 domain-containing protein</fullName>
    </recommendedName>
</protein>
<accession>A0A2V1ASV2</accession>
<dbReference type="Gene3D" id="3.40.5.10">
    <property type="entry name" value="Ribosomal protein L9, N-terminal domain"/>
    <property type="match status" value="1"/>
</dbReference>
<dbReference type="InterPro" id="IPR009027">
    <property type="entry name" value="Ribosomal_bL9/RNase_H1_N"/>
</dbReference>